<gene>
    <name evidence="1" type="primary">LOC107772295</name>
</gene>
<dbReference type="PANTHER" id="PTHR11439:SF473">
    <property type="entry name" value="REVERSE TRANSCRIPTASE TY1_COPIA-TYPE DOMAIN-CONTAINING PROTEIN"/>
    <property type="match status" value="1"/>
</dbReference>
<name>A0A1S3Y5V5_TOBAC</name>
<dbReference type="RefSeq" id="XP_016447277.1">
    <property type="nucleotide sequence ID" value="XM_016591791.1"/>
</dbReference>
<dbReference type="PaxDb" id="4097-A0A1S3Y5V5"/>
<sequence>MQQPKQSHWDAALRVVRYVKAAPRLGILLETGPIDTLSAYCDSDWASCPNTKRSVTGYVIKLGNSLLSWKSKKQQTISRSFAEAEYMSLATATAEITWFLGLLKELQVQVQQPVSCIVIVKQLYK</sequence>
<dbReference type="OMA" id="MANTTCD"/>
<proteinExistence type="predicted"/>
<dbReference type="CDD" id="cd09272">
    <property type="entry name" value="RNase_HI_RT_Ty1"/>
    <property type="match status" value="1"/>
</dbReference>
<dbReference type="STRING" id="4097.A0A1S3Y5V5"/>
<evidence type="ECO:0000313" key="1">
    <source>
        <dbReference type="RefSeq" id="XP_016447277.1"/>
    </source>
</evidence>
<dbReference type="AlphaFoldDB" id="A0A1S3Y5V5"/>
<dbReference type="KEGG" id="nta:107772295"/>
<accession>A0A1S3Y5V5</accession>
<organism evidence="1">
    <name type="scientific">Nicotiana tabacum</name>
    <name type="common">Common tobacco</name>
    <dbReference type="NCBI Taxonomy" id="4097"/>
    <lineage>
        <taxon>Eukaryota</taxon>
        <taxon>Viridiplantae</taxon>
        <taxon>Streptophyta</taxon>
        <taxon>Embryophyta</taxon>
        <taxon>Tracheophyta</taxon>
        <taxon>Spermatophyta</taxon>
        <taxon>Magnoliopsida</taxon>
        <taxon>eudicotyledons</taxon>
        <taxon>Gunneridae</taxon>
        <taxon>Pentapetalae</taxon>
        <taxon>asterids</taxon>
        <taxon>lamiids</taxon>
        <taxon>Solanales</taxon>
        <taxon>Solanaceae</taxon>
        <taxon>Nicotianoideae</taxon>
        <taxon>Nicotianeae</taxon>
        <taxon>Nicotiana</taxon>
    </lineage>
</organism>
<protein>
    <submittedName>
        <fullName evidence="1">Uncharacterized mitochondrial protein AtMg00810-like</fullName>
    </submittedName>
</protein>
<dbReference type="PANTHER" id="PTHR11439">
    <property type="entry name" value="GAG-POL-RELATED RETROTRANSPOSON"/>
    <property type="match status" value="1"/>
</dbReference>
<dbReference type="OrthoDB" id="1731766at2759"/>
<reference evidence="1" key="1">
    <citation type="submission" date="2025-08" db="UniProtKB">
        <authorList>
            <consortium name="RefSeq"/>
        </authorList>
    </citation>
    <scope>IDENTIFICATION</scope>
</reference>